<gene>
    <name evidence="2" type="ORF">GCM10009744_51480</name>
</gene>
<dbReference type="Gene3D" id="3.10.180.10">
    <property type="entry name" value="2,3-Dihydroxybiphenyl 1,2-Dioxygenase, domain 1"/>
    <property type="match status" value="1"/>
</dbReference>
<name>A0ABN2FM20_9ACTN</name>
<accession>A0ABN2FM20</accession>
<dbReference type="Pfam" id="PF00903">
    <property type="entry name" value="Glyoxalase"/>
    <property type="match status" value="1"/>
</dbReference>
<comment type="caution">
    <text evidence="2">The sequence shown here is derived from an EMBL/GenBank/DDBJ whole genome shotgun (WGS) entry which is preliminary data.</text>
</comment>
<evidence type="ECO:0000259" key="1">
    <source>
        <dbReference type="PROSITE" id="PS51819"/>
    </source>
</evidence>
<keyword evidence="3" id="KW-1185">Reference proteome</keyword>
<dbReference type="InterPro" id="IPR029068">
    <property type="entry name" value="Glyas_Bleomycin-R_OHBP_Dase"/>
</dbReference>
<reference evidence="3" key="1">
    <citation type="journal article" date="2019" name="Int. J. Syst. Evol. Microbiol.">
        <title>The Global Catalogue of Microorganisms (GCM) 10K type strain sequencing project: providing services to taxonomists for standard genome sequencing and annotation.</title>
        <authorList>
            <consortium name="The Broad Institute Genomics Platform"/>
            <consortium name="The Broad Institute Genome Sequencing Center for Infectious Disease"/>
            <person name="Wu L."/>
            <person name="Ma J."/>
        </authorList>
    </citation>
    <scope>NUCLEOTIDE SEQUENCE [LARGE SCALE GENOMIC DNA]</scope>
    <source>
        <strain evidence="3">JCM 14306</strain>
    </source>
</reference>
<dbReference type="Proteomes" id="UP001501319">
    <property type="component" value="Unassembled WGS sequence"/>
</dbReference>
<dbReference type="InterPro" id="IPR004360">
    <property type="entry name" value="Glyas_Fos-R_dOase_dom"/>
</dbReference>
<dbReference type="InterPro" id="IPR037523">
    <property type="entry name" value="VOC_core"/>
</dbReference>
<feature type="domain" description="VOC" evidence="1">
    <location>
        <begin position="4"/>
        <end position="120"/>
    </location>
</feature>
<organism evidence="2 3">
    <name type="scientific">Kribbella alba</name>
    <dbReference type="NCBI Taxonomy" id="190197"/>
    <lineage>
        <taxon>Bacteria</taxon>
        <taxon>Bacillati</taxon>
        <taxon>Actinomycetota</taxon>
        <taxon>Actinomycetes</taxon>
        <taxon>Propionibacteriales</taxon>
        <taxon>Kribbellaceae</taxon>
        <taxon>Kribbella</taxon>
    </lineage>
</organism>
<proteinExistence type="predicted"/>
<evidence type="ECO:0000313" key="2">
    <source>
        <dbReference type="EMBL" id="GAA1653158.1"/>
    </source>
</evidence>
<dbReference type="PROSITE" id="PS51819">
    <property type="entry name" value="VOC"/>
    <property type="match status" value="1"/>
</dbReference>
<dbReference type="RefSeq" id="WP_344114636.1">
    <property type="nucleotide sequence ID" value="NZ_BAAANE010000009.1"/>
</dbReference>
<dbReference type="SUPFAM" id="SSF54593">
    <property type="entry name" value="Glyoxalase/Bleomycin resistance protein/Dihydroxybiphenyl dioxygenase"/>
    <property type="match status" value="1"/>
</dbReference>
<protein>
    <recommendedName>
        <fullName evidence="1">VOC domain-containing protein</fullName>
    </recommendedName>
</protein>
<evidence type="ECO:0000313" key="3">
    <source>
        <dbReference type="Proteomes" id="UP001501319"/>
    </source>
</evidence>
<dbReference type="EMBL" id="BAAANE010000009">
    <property type="protein sequence ID" value="GAA1653158.1"/>
    <property type="molecule type" value="Genomic_DNA"/>
</dbReference>
<sequence length="124" mass="13437">MNLRFDHLCLLSDTTEKNQELADFFSGVLGLEVSGDASQGYAEVKAGAITIALHRGSMIDEVTPHGGTLLQFSSDDVRADIEEIRSRGGNIVLEPTDTDWGTLSAYVAGPHNILVELYKFTSAH</sequence>